<dbReference type="Gene3D" id="3.30.70.100">
    <property type="match status" value="1"/>
</dbReference>
<name>Q7VQP9_BLOFL</name>
<dbReference type="Gene3D" id="1.10.287.1260">
    <property type="match status" value="1"/>
</dbReference>
<evidence type="ECO:0000256" key="1">
    <source>
        <dbReference type="ARBA" id="ARBA00004651"/>
    </source>
</evidence>
<evidence type="ECO:0000256" key="2">
    <source>
        <dbReference type="ARBA" id="ARBA00008017"/>
    </source>
</evidence>
<keyword evidence="12" id="KW-1185">Reference proteome</keyword>
<dbReference type="eggNOG" id="COG3264">
    <property type="taxonomic scope" value="Bacteria"/>
</dbReference>
<dbReference type="SUPFAM" id="SSF82689">
    <property type="entry name" value="Mechanosensitive channel protein MscS (YggB), C-terminal domain"/>
    <property type="match status" value="1"/>
</dbReference>
<dbReference type="Pfam" id="PF21088">
    <property type="entry name" value="MS_channel_1st"/>
    <property type="match status" value="1"/>
</dbReference>
<gene>
    <name evidence="11" type="primary">yjeP</name>
    <name evidence="11" type="ordered locus">Bfl073</name>
</gene>
<evidence type="ECO:0000313" key="11">
    <source>
        <dbReference type="EMBL" id="CAD83597.1"/>
    </source>
</evidence>
<feature type="transmembrane region" description="Helical" evidence="7">
    <location>
        <begin position="851"/>
        <end position="874"/>
    </location>
</feature>
<sequence>MIHTSKTFQIIFYFITTYIFTYLIPSNAFSYHYFHETHTIQKLQHVIKKPTHAKINQKSITKFLLPTSYNQIKNQNINFHTTHKYKKIINNFSSYIIFHLQKKYKETNNYIIFIYQTWTKQQLQEKSIIYIHTFLIKYLTYTIAQPTQQYINILKTTTLHYNILKNFNQNNTSFTWHRKLLNNKYNDTYHSLQTLNNQSYYPNNHKKKHITHPIKTVCIKHNNDTLPKSIKNQLYINHELSLIINQQIHDMNNIISKQKEITAHILQVNQTFSNLIEQSQWINKSPALGETLRSQVSELPKIPKFQQLDNDMAQLRAKRLQYANQINKISTLLSYSKQDDGSNLTTFQKNILEKQLNIQHTLIISLLNNYDKQILELTKLKLFYEQLKHALQKIQQATHRYLFWVADIYPITISYPIDIYRDILKLIINKSFHYQIKSAFHMILTHKKTLILTILCIITSLSLHFGIRHHYYEFLERTSEYIGKVNQDNFRITFYNISSSIFMALPIPILWVCIGYNLNHAWPYPIIVAIGDGMNSTVYILWAFIISGYFASPHGLFITHFGWPKKRIQQVFSKHYPWSVTIIISLITTLITINNYNNREFSNTLGRLCFLILCIYLTFITNTLKHSGLPLYLNKYDSTDNIVNRSLWNIMICAPIIAAISCFFGYLFAAQILLIRLEASLFIWILLLIIYHIIRRWMFIQRRRIALERAKKKRATQLILRSKNQPDLSYKLSHKEQFTISHDNNKKSLDLDTISAQSLQLIRSIITLVAVLFMILLWSELRFAFSFLENITLWDVTSTIKGIDNIRPITLNAFLTVIVVIIITTITVRNLPSFLELTLLQYLNLNPGTEYAVIALTKYIIMLLGSLIGLSLIGIEWVKIQWLIAALGVGLGFGLQEIFANFISGLIILFEKPIRIGDTITIKNFTGSITRINTRATIITDWDHKEIIVPNKEFITKQFTNWSLSDTTTRITLRIPAPLKIDSKEITNVFTKIIKSSPLVLKTPPPEVYLIDLQYGFPIFEIRLYTINLKSRVPLRHQINIKILEYYKHNNIELPNIPFYFYKNLSIDPAIHSHSVFFDTTKPIF</sequence>
<keyword evidence="6 7" id="KW-0472">Membrane</keyword>
<feature type="transmembrane region" description="Helical" evidence="7">
    <location>
        <begin position="450"/>
        <end position="467"/>
    </location>
</feature>
<dbReference type="InterPro" id="IPR025692">
    <property type="entry name" value="MscS_IM_dom1"/>
</dbReference>
<evidence type="ECO:0000256" key="7">
    <source>
        <dbReference type="SAM" id="Phobius"/>
    </source>
</evidence>
<feature type="transmembrane region" description="Helical" evidence="7">
    <location>
        <begin position="809"/>
        <end position="831"/>
    </location>
</feature>
<dbReference type="InterPro" id="IPR011014">
    <property type="entry name" value="MscS_channel_TM-2"/>
</dbReference>
<evidence type="ECO:0000256" key="3">
    <source>
        <dbReference type="ARBA" id="ARBA00022475"/>
    </source>
</evidence>
<feature type="transmembrane region" description="Helical" evidence="7">
    <location>
        <begin position="494"/>
        <end position="518"/>
    </location>
</feature>
<dbReference type="InterPro" id="IPR011066">
    <property type="entry name" value="MscS_channel_C_sf"/>
</dbReference>
<comment type="subcellular location">
    <subcellularLocation>
        <location evidence="1">Cell membrane</location>
        <topology evidence="1">Multi-pass membrane protein</topology>
    </subcellularLocation>
</comment>
<dbReference type="OrthoDB" id="9799209at2"/>
<dbReference type="InterPro" id="IPR023408">
    <property type="entry name" value="MscS_beta-dom_sf"/>
</dbReference>
<dbReference type="eggNOG" id="COG1196">
    <property type="taxonomic scope" value="Bacteria"/>
</dbReference>
<protein>
    <submittedName>
        <fullName evidence="11">Mechanosensitive ion-channel protection against hypoosmotic shock</fullName>
    </submittedName>
</protein>
<dbReference type="InterPro" id="IPR006685">
    <property type="entry name" value="MscS_channel_2nd"/>
</dbReference>
<dbReference type="HOGENOM" id="CLU_007829_2_0_6"/>
<feature type="transmembrane region" description="Helical" evidence="7">
    <location>
        <begin position="12"/>
        <end position="34"/>
    </location>
</feature>
<feature type="transmembrane region" description="Helical" evidence="7">
    <location>
        <begin position="575"/>
        <end position="593"/>
    </location>
</feature>
<dbReference type="Proteomes" id="UP000002192">
    <property type="component" value="Chromosome"/>
</dbReference>
<dbReference type="InterPro" id="IPR052702">
    <property type="entry name" value="MscS-like_channel"/>
</dbReference>
<accession>Q7VQP9</accession>
<keyword evidence="3" id="KW-1003">Cell membrane</keyword>
<dbReference type="STRING" id="203907.Bfl073"/>
<dbReference type="NCBIfam" id="NF008180">
    <property type="entry name" value="PRK10929.1"/>
    <property type="match status" value="1"/>
</dbReference>
<comment type="similarity">
    <text evidence="2">Belongs to the MscS (TC 1.A.23) family.</text>
</comment>
<proteinExistence type="inferred from homology"/>
<dbReference type="Gene3D" id="2.30.30.60">
    <property type="match status" value="1"/>
</dbReference>
<dbReference type="InterPro" id="IPR049142">
    <property type="entry name" value="MS_channel_1st"/>
</dbReference>
<evidence type="ECO:0000259" key="9">
    <source>
        <dbReference type="Pfam" id="PF12794"/>
    </source>
</evidence>
<reference evidence="11 12" key="1">
    <citation type="journal article" date="2003" name="Proc. Natl. Acad. Sci. U.S.A.">
        <title>The genome sequence of Blochmannia floridanus: comparative analysis of reduced genomes.</title>
        <authorList>
            <person name="Gil R."/>
            <person name="Silva F.J."/>
            <person name="Zientz E."/>
            <person name="Delmotte F."/>
            <person name="Gonzalez-Candelas F."/>
            <person name="Latorre A."/>
            <person name="Rausell C."/>
            <person name="Kramerbeek J."/>
            <person name="Gadau J."/>
            <person name="Hoelldobler B."/>
            <person name="van Ham R.C.H.J."/>
            <person name="Gross R."/>
            <person name="Moya A."/>
        </authorList>
    </citation>
    <scope>NUCLEOTIDE SEQUENCE [LARGE SCALE GENOMIC DNA]</scope>
</reference>
<feature type="domain" description="Mechanosensitive ion channel inner membrane" evidence="9">
    <location>
        <begin position="450"/>
        <end position="794"/>
    </location>
</feature>
<dbReference type="InterPro" id="IPR010920">
    <property type="entry name" value="LSM_dom_sf"/>
</dbReference>
<feature type="domain" description="Mechanosensitive ion channel MscS" evidence="8">
    <location>
        <begin position="898"/>
        <end position="963"/>
    </location>
</feature>
<feature type="transmembrane region" description="Helical" evidence="7">
    <location>
        <begin position="880"/>
        <end position="910"/>
    </location>
</feature>
<dbReference type="PANTHER" id="PTHR30347:SF9">
    <property type="entry name" value="MINICONDUCTANCE MECHANOSENSITIVE CHANNEL MSCM"/>
    <property type="match status" value="1"/>
</dbReference>
<evidence type="ECO:0000256" key="5">
    <source>
        <dbReference type="ARBA" id="ARBA00022989"/>
    </source>
</evidence>
<dbReference type="SUPFAM" id="SSF82861">
    <property type="entry name" value="Mechanosensitive channel protein MscS (YggB), transmembrane region"/>
    <property type="match status" value="1"/>
</dbReference>
<feature type="transmembrane region" description="Helical" evidence="7">
    <location>
        <begin position="646"/>
        <end position="668"/>
    </location>
</feature>
<feature type="domain" description="Mechanosensitive ion channel transmembrane helices 2/3" evidence="10">
    <location>
        <begin position="856"/>
        <end position="896"/>
    </location>
</feature>
<dbReference type="SUPFAM" id="SSF50182">
    <property type="entry name" value="Sm-like ribonucleoproteins"/>
    <property type="match status" value="1"/>
</dbReference>
<feature type="transmembrane region" description="Helical" evidence="7">
    <location>
        <begin position="605"/>
        <end position="625"/>
    </location>
</feature>
<dbReference type="Pfam" id="PF00924">
    <property type="entry name" value="MS_channel_2nd"/>
    <property type="match status" value="1"/>
</dbReference>
<dbReference type="GO" id="GO:0005886">
    <property type="term" value="C:plasma membrane"/>
    <property type="evidence" value="ECO:0007669"/>
    <property type="project" value="UniProtKB-SubCell"/>
</dbReference>
<dbReference type="EMBL" id="BX248583">
    <property type="protein sequence ID" value="CAD83597.1"/>
    <property type="molecule type" value="Genomic_DNA"/>
</dbReference>
<evidence type="ECO:0000259" key="10">
    <source>
        <dbReference type="Pfam" id="PF21088"/>
    </source>
</evidence>
<evidence type="ECO:0000259" key="8">
    <source>
        <dbReference type="Pfam" id="PF00924"/>
    </source>
</evidence>
<keyword evidence="5 7" id="KW-1133">Transmembrane helix</keyword>
<keyword evidence="4 7" id="KW-0812">Transmembrane</keyword>
<dbReference type="AlphaFoldDB" id="Q7VQP9"/>
<organism evidence="11 12">
    <name type="scientific">Blochmanniella floridana</name>
    <dbReference type="NCBI Taxonomy" id="203907"/>
    <lineage>
        <taxon>Bacteria</taxon>
        <taxon>Pseudomonadati</taxon>
        <taxon>Pseudomonadota</taxon>
        <taxon>Gammaproteobacteria</taxon>
        <taxon>Enterobacterales</taxon>
        <taxon>Enterobacteriaceae</taxon>
        <taxon>ant endosymbionts</taxon>
        <taxon>Candidatus Blochmanniella</taxon>
    </lineage>
</organism>
<evidence type="ECO:0000256" key="6">
    <source>
        <dbReference type="ARBA" id="ARBA00023136"/>
    </source>
</evidence>
<feature type="transmembrane region" description="Helical" evidence="7">
    <location>
        <begin position="674"/>
        <end position="694"/>
    </location>
</feature>
<dbReference type="PANTHER" id="PTHR30347">
    <property type="entry name" value="POTASSIUM CHANNEL RELATED"/>
    <property type="match status" value="1"/>
</dbReference>
<dbReference type="KEGG" id="bfl:Bfl073"/>
<evidence type="ECO:0000256" key="4">
    <source>
        <dbReference type="ARBA" id="ARBA00022692"/>
    </source>
</evidence>
<feature type="transmembrane region" description="Helical" evidence="7">
    <location>
        <begin position="538"/>
        <end position="563"/>
    </location>
</feature>
<dbReference type="Pfam" id="PF12794">
    <property type="entry name" value="MscS_TM"/>
    <property type="match status" value="1"/>
</dbReference>
<evidence type="ECO:0000313" key="12">
    <source>
        <dbReference type="Proteomes" id="UP000002192"/>
    </source>
</evidence>
<dbReference type="GO" id="GO:0008381">
    <property type="term" value="F:mechanosensitive monoatomic ion channel activity"/>
    <property type="evidence" value="ECO:0007669"/>
    <property type="project" value="UniProtKB-ARBA"/>
</dbReference>